<feature type="compositionally biased region" description="Basic residues" evidence="7">
    <location>
        <begin position="735"/>
        <end position="747"/>
    </location>
</feature>
<evidence type="ECO:0000256" key="7">
    <source>
        <dbReference type="SAM" id="MobiDB-lite"/>
    </source>
</evidence>
<feature type="domain" description="C2H2-type" evidence="8">
    <location>
        <begin position="1172"/>
        <end position="1199"/>
    </location>
</feature>
<dbReference type="FunFam" id="3.30.160.60:FF:000624">
    <property type="entry name" value="zinc finger protein 697"/>
    <property type="match status" value="1"/>
</dbReference>
<feature type="compositionally biased region" description="Polar residues" evidence="7">
    <location>
        <begin position="374"/>
        <end position="397"/>
    </location>
</feature>
<feature type="region of interest" description="Disordered" evidence="7">
    <location>
        <begin position="38"/>
        <end position="114"/>
    </location>
</feature>
<feature type="region of interest" description="Disordered" evidence="7">
    <location>
        <begin position="1058"/>
        <end position="1082"/>
    </location>
</feature>
<keyword evidence="3 6" id="KW-0863">Zinc-finger</keyword>
<dbReference type="PROSITE" id="PS00028">
    <property type="entry name" value="ZINC_FINGER_C2H2_1"/>
    <property type="match status" value="7"/>
</dbReference>
<evidence type="ECO:0000256" key="4">
    <source>
        <dbReference type="ARBA" id="ARBA00022833"/>
    </source>
</evidence>
<dbReference type="GO" id="GO:0008270">
    <property type="term" value="F:zinc ion binding"/>
    <property type="evidence" value="ECO:0007669"/>
    <property type="project" value="UniProtKB-KW"/>
</dbReference>
<feature type="compositionally biased region" description="Basic and acidic residues" evidence="7">
    <location>
        <begin position="805"/>
        <end position="827"/>
    </location>
</feature>
<feature type="domain" description="C2H2-type" evidence="8">
    <location>
        <begin position="1286"/>
        <end position="1313"/>
    </location>
</feature>
<comment type="caution">
    <text evidence="9">The sequence shown here is derived from an EMBL/GenBank/DDBJ whole genome shotgun (WGS) entry which is preliminary data.</text>
</comment>
<feature type="domain" description="C2H2-type" evidence="8">
    <location>
        <begin position="1228"/>
        <end position="1255"/>
    </location>
</feature>
<dbReference type="EMBL" id="JARQWQ010000046">
    <property type="protein sequence ID" value="KAK2558049.1"/>
    <property type="molecule type" value="Genomic_DNA"/>
</dbReference>
<dbReference type="PROSITE" id="PS50157">
    <property type="entry name" value="ZINC_FINGER_C2H2_2"/>
    <property type="match status" value="7"/>
</dbReference>
<sequence length="1317" mass="149250">MERIVLQGDLKIVFSQDAKYGVDPVLLLDVSLVEVSQQKSPKSQAKVENERGIPKIDSSTEGAMSKRTTQNGVARPPLCNQEPCYIESSHSRSQETTNDNISASSKRSSVGEVPTSKRKAWEAEVFKSREVLLKLLQPPTSRILSAGLALPPHHVKPGIANYPPDVCELHCPQCLGYRPISVLNRPTNRDLDFRALNDSCDTVHLNGEQRLICKKEPRLQTVASPCFEEGHSRTAKSAVFFPQQLCYRSGRSSSPQFCLESFSFRSTPCQQVVSEVQQNSGGRNCFRKDSLPNESEFSRPCKAETQSAGTKEVNLSKESTWGHPSHPAWVNPTGRCNIGYRSSICQRSKSDQDIVRENRSVPIETSGEVDHRQQMQPHNDAVSQLNERSPVSSSSLKETCRPFLQSHDREATCSADESLQGKPREESNANSYRVAKGNDVPPRWPNDGAKRVEKSTEEFTPVIVHCYSLSDHGLSSDQKLKDGRNQTSGKEITPWASRQHASRDVERTSPNGDDFRDENVWVSSSAHLKGREAHACSHHCDTQPENSLKVTDDEVEKPEHVENRSTSIIQPPHALAKVIASVNQRSLLLTPQVHLNGWETYLTQDRKSYLTSRRPLEYGSQPQKDECIQSSFEQRGFRDWSNKHKCHGTGSLEEMFDVNDGKRILVEKLYRDIPLSVQEKERGFQRNTQTAERRGGYHDDHRLQPKVQPPQLEGTACVDGPLRIQVFQQDTAVGSKKRKSRQPRPQRTKSDDAAHFQGETDDDMPGVPFGKEHSENAFEQRDQLQLRSPFSDGCHEGEEDEDEPERVTAMDTHEDDQDSSHCNDKNSCDNGTVESTSSSASRIFRREIPFETLSPRCNTSRRRRIIEQSTSLFPEDKRQEVPWSAAISRNQRHQNDISRECETMSSWKSDTTTKIEAKSWSKVLNHSDNKSPQLDRGQHLWRIPVRMPGRGNHNFEILEERRTSLANGRENLTADVRMQYSHQSQHDMTVESGKRFAKEARLKSYDSGRHDAVIEKGGHSTKNPCQPSELLPFNPRLVSNSGGMPMVSAHEDELMLSGKSGQPLQTDLGDFQSESNQNRRIEEQTRSFPGTQTNLLLHSRGVYATDVVPSVKERRFVCRFCCKKFAHFSTLQNHVRTHTGDKPFQCKYCSRRFAQSGVLKAHLRTHTGDKPFVCVYCRKTFAQSTTLTNHLRTHTGQKPYVCNFCGKSFSQPSTLRKHELSHTKERPYACKFCGKAFAQQSTLTNHLRSHTGQRPYKCQFCEKSFAQLSTLDRHLRLHSTVSLKPHRCQFCAKSFSYFSNLASHMQVHQKEQHATED</sequence>
<keyword evidence="5" id="KW-0539">Nucleus</keyword>
<dbReference type="PANTHER" id="PTHR23235:SF142">
    <property type="entry name" value="ZINC FINGER PROTEIN 384"/>
    <property type="match status" value="1"/>
</dbReference>
<feature type="region of interest" description="Disordered" evidence="7">
    <location>
        <begin position="473"/>
        <end position="517"/>
    </location>
</feature>
<dbReference type="SUPFAM" id="SSF57667">
    <property type="entry name" value="beta-beta-alpha zinc fingers"/>
    <property type="match status" value="4"/>
</dbReference>
<keyword evidence="10" id="KW-1185">Reference proteome</keyword>
<dbReference type="Proteomes" id="UP001249851">
    <property type="component" value="Unassembled WGS sequence"/>
</dbReference>
<evidence type="ECO:0000259" key="8">
    <source>
        <dbReference type="PROSITE" id="PS50157"/>
    </source>
</evidence>
<dbReference type="InterPro" id="IPR013087">
    <property type="entry name" value="Znf_C2H2_type"/>
</dbReference>
<evidence type="ECO:0000256" key="5">
    <source>
        <dbReference type="ARBA" id="ARBA00023242"/>
    </source>
</evidence>
<dbReference type="PANTHER" id="PTHR23235">
    <property type="entry name" value="KRUEPPEL-LIKE TRANSCRIPTION FACTOR"/>
    <property type="match status" value="1"/>
</dbReference>
<dbReference type="GO" id="GO:0000978">
    <property type="term" value="F:RNA polymerase II cis-regulatory region sequence-specific DNA binding"/>
    <property type="evidence" value="ECO:0007669"/>
    <property type="project" value="TreeGrafter"/>
</dbReference>
<gene>
    <name evidence="9" type="ORF">P5673_019618</name>
</gene>
<feature type="compositionally biased region" description="Polar residues" evidence="7">
    <location>
        <begin position="94"/>
        <end position="108"/>
    </location>
</feature>
<dbReference type="GO" id="GO:0000981">
    <property type="term" value="F:DNA-binding transcription factor activity, RNA polymerase II-specific"/>
    <property type="evidence" value="ECO:0007669"/>
    <property type="project" value="TreeGrafter"/>
</dbReference>
<evidence type="ECO:0000256" key="6">
    <source>
        <dbReference type="PROSITE-ProRule" id="PRU00042"/>
    </source>
</evidence>
<evidence type="ECO:0000256" key="3">
    <source>
        <dbReference type="ARBA" id="ARBA00022771"/>
    </source>
</evidence>
<feature type="compositionally biased region" description="Basic and acidic residues" evidence="7">
    <location>
        <begin position="770"/>
        <end position="784"/>
    </location>
</feature>
<feature type="compositionally biased region" description="Polar residues" evidence="7">
    <location>
        <begin position="57"/>
        <end position="72"/>
    </location>
</feature>
<feature type="region of interest" description="Disordered" evidence="7">
    <location>
        <begin position="728"/>
        <end position="840"/>
    </location>
</feature>
<feature type="compositionally biased region" description="Basic and acidic residues" evidence="7">
    <location>
        <begin position="45"/>
        <end position="54"/>
    </location>
</feature>
<dbReference type="Pfam" id="PF00096">
    <property type="entry name" value="zf-C2H2"/>
    <property type="match status" value="6"/>
</dbReference>
<dbReference type="Gene3D" id="3.30.160.60">
    <property type="entry name" value="Classic Zinc Finger"/>
    <property type="match status" value="7"/>
</dbReference>
<keyword evidence="4" id="KW-0862">Zinc</keyword>
<dbReference type="FunFam" id="3.30.160.60:FF:000290">
    <property type="entry name" value="Zinc finger protein 697 isoform X1"/>
    <property type="match status" value="1"/>
</dbReference>
<feature type="domain" description="C2H2-type" evidence="8">
    <location>
        <begin position="1144"/>
        <end position="1171"/>
    </location>
</feature>
<dbReference type="FunFam" id="3.30.160.60:FF:000358">
    <property type="entry name" value="zinc finger protein 24"/>
    <property type="match status" value="1"/>
</dbReference>
<proteinExistence type="predicted"/>
<feature type="region of interest" description="Disordered" evidence="7">
    <location>
        <begin position="296"/>
        <end position="326"/>
    </location>
</feature>
<keyword evidence="2" id="KW-0677">Repeat</keyword>
<dbReference type="FunFam" id="3.30.160.60:FF:002343">
    <property type="entry name" value="Zinc finger protein 33A"/>
    <property type="match status" value="2"/>
</dbReference>
<reference evidence="9" key="1">
    <citation type="journal article" date="2023" name="G3 (Bethesda)">
        <title>Whole genome assembly and annotation of the endangered Caribbean coral Acropora cervicornis.</title>
        <authorList>
            <person name="Selwyn J.D."/>
            <person name="Vollmer S.V."/>
        </authorList>
    </citation>
    <scope>NUCLEOTIDE SEQUENCE</scope>
    <source>
        <strain evidence="9">K2</strain>
    </source>
</reference>
<evidence type="ECO:0000313" key="10">
    <source>
        <dbReference type="Proteomes" id="UP001249851"/>
    </source>
</evidence>
<organism evidence="9 10">
    <name type="scientific">Acropora cervicornis</name>
    <name type="common">Staghorn coral</name>
    <dbReference type="NCBI Taxonomy" id="6130"/>
    <lineage>
        <taxon>Eukaryota</taxon>
        <taxon>Metazoa</taxon>
        <taxon>Cnidaria</taxon>
        <taxon>Anthozoa</taxon>
        <taxon>Hexacorallia</taxon>
        <taxon>Scleractinia</taxon>
        <taxon>Astrocoeniina</taxon>
        <taxon>Acroporidae</taxon>
        <taxon>Acropora</taxon>
    </lineage>
</organism>
<evidence type="ECO:0000313" key="9">
    <source>
        <dbReference type="EMBL" id="KAK2558049.1"/>
    </source>
</evidence>
<feature type="domain" description="C2H2-type" evidence="8">
    <location>
        <begin position="1116"/>
        <end position="1143"/>
    </location>
</feature>
<feature type="domain" description="C2H2-type" evidence="8">
    <location>
        <begin position="1200"/>
        <end position="1227"/>
    </location>
</feature>
<feature type="compositionally biased region" description="Basic and acidic residues" evidence="7">
    <location>
        <begin position="691"/>
        <end position="703"/>
    </location>
</feature>
<evidence type="ECO:0000256" key="1">
    <source>
        <dbReference type="ARBA" id="ARBA00022723"/>
    </source>
</evidence>
<name>A0AAD9V1P3_ACRCE</name>
<keyword evidence="1" id="KW-0479">Metal-binding</keyword>
<dbReference type="SMART" id="SM00355">
    <property type="entry name" value="ZnF_C2H2"/>
    <property type="match status" value="7"/>
</dbReference>
<feature type="compositionally biased region" description="Polar residues" evidence="7">
    <location>
        <begin position="828"/>
        <end position="840"/>
    </location>
</feature>
<dbReference type="InterPro" id="IPR036236">
    <property type="entry name" value="Znf_C2H2_sf"/>
</dbReference>
<feature type="region of interest" description="Disordered" evidence="7">
    <location>
        <begin position="365"/>
        <end position="447"/>
    </location>
</feature>
<protein>
    <submittedName>
        <fullName evidence="9">Zinc finger protein 358</fullName>
    </submittedName>
</protein>
<reference evidence="9" key="2">
    <citation type="journal article" date="2023" name="Science">
        <title>Genomic signatures of disease resistance in endangered staghorn corals.</title>
        <authorList>
            <person name="Vollmer S.V."/>
            <person name="Selwyn J.D."/>
            <person name="Despard B.A."/>
            <person name="Roesel C.L."/>
        </authorList>
    </citation>
    <scope>NUCLEOTIDE SEQUENCE</scope>
    <source>
        <strain evidence="9">K2</strain>
    </source>
</reference>
<evidence type="ECO:0000256" key="2">
    <source>
        <dbReference type="ARBA" id="ARBA00022737"/>
    </source>
</evidence>
<accession>A0AAD9V1P3</accession>
<feature type="domain" description="C2H2-type" evidence="8">
    <location>
        <begin position="1256"/>
        <end position="1279"/>
    </location>
</feature>
<feature type="region of interest" description="Disordered" evidence="7">
    <location>
        <begin position="680"/>
        <end position="716"/>
    </location>
</feature>
<feature type="compositionally biased region" description="Basic and acidic residues" evidence="7">
    <location>
        <begin position="501"/>
        <end position="517"/>
    </location>
</feature>